<name>A0A1I4RDT9_ECTMO</name>
<feature type="domain" description="VTT" evidence="7">
    <location>
        <begin position="34"/>
        <end position="156"/>
    </location>
</feature>
<reference evidence="8 9" key="1">
    <citation type="submission" date="2016-10" db="EMBL/GenBank/DDBJ databases">
        <authorList>
            <person name="de Groot N.N."/>
        </authorList>
    </citation>
    <scope>NUCLEOTIDE SEQUENCE [LARGE SCALE GENOMIC DNA]</scope>
    <source>
        <strain evidence="8 9">DSM 4180</strain>
    </source>
</reference>
<sequence length="200" mass="22184">MSPEDLSTEVMREYGYWALGVLMLVVAPEALMPFVGFLAHQGMLGFWPSVLAGTAGGTAGSLIIYAVVRRAGEARVRAWMVRRGHWLLLHESDLDRILRLFARRGRWFVALGRLLPSIRSLVNIPAGLLPMPLAPFLWLTLLGTLGWNLVLTLAGYCLGAQWSLLEPYLGFYGTLVIVLLVLLAGIFTVRRLLRRSLGGR</sequence>
<organism evidence="8 9">
    <name type="scientific">Ectothiorhodospira mobilis</name>
    <dbReference type="NCBI Taxonomy" id="195064"/>
    <lineage>
        <taxon>Bacteria</taxon>
        <taxon>Pseudomonadati</taxon>
        <taxon>Pseudomonadota</taxon>
        <taxon>Gammaproteobacteria</taxon>
        <taxon>Chromatiales</taxon>
        <taxon>Ectothiorhodospiraceae</taxon>
        <taxon>Ectothiorhodospira</taxon>
    </lineage>
</organism>
<dbReference type="RefSeq" id="WP_090485039.1">
    <property type="nucleotide sequence ID" value="NZ_FOUO01000007.1"/>
</dbReference>
<feature type="transmembrane region" description="Helical" evidence="6">
    <location>
        <begin position="45"/>
        <end position="68"/>
    </location>
</feature>
<evidence type="ECO:0000259" key="7">
    <source>
        <dbReference type="Pfam" id="PF09335"/>
    </source>
</evidence>
<accession>A0A1I4RDT9</accession>
<dbReference type="EMBL" id="FOUO01000007">
    <property type="protein sequence ID" value="SFM50073.1"/>
    <property type="molecule type" value="Genomic_DNA"/>
</dbReference>
<dbReference type="STRING" id="195064.SAMN05421721_107107"/>
<evidence type="ECO:0000256" key="3">
    <source>
        <dbReference type="ARBA" id="ARBA00022692"/>
    </source>
</evidence>
<proteinExistence type="predicted"/>
<dbReference type="AlphaFoldDB" id="A0A1I4RDT9"/>
<keyword evidence="5 6" id="KW-0472">Membrane</keyword>
<evidence type="ECO:0000256" key="4">
    <source>
        <dbReference type="ARBA" id="ARBA00022989"/>
    </source>
</evidence>
<dbReference type="PANTHER" id="PTHR42709">
    <property type="entry name" value="ALKALINE PHOSPHATASE LIKE PROTEIN"/>
    <property type="match status" value="1"/>
</dbReference>
<feature type="transmembrane region" description="Helical" evidence="6">
    <location>
        <begin position="168"/>
        <end position="189"/>
    </location>
</feature>
<evidence type="ECO:0000256" key="2">
    <source>
        <dbReference type="ARBA" id="ARBA00022475"/>
    </source>
</evidence>
<dbReference type="GO" id="GO:0005886">
    <property type="term" value="C:plasma membrane"/>
    <property type="evidence" value="ECO:0007669"/>
    <property type="project" value="UniProtKB-SubCell"/>
</dbReference>
<dbReference type="OrthoDB" id="9780918at2"/>
<protein>
    <submittedName>
        <fullName evidence="8">Alkaline phosphatase</fullName>
    </submittedName>
</protein>
<feature type="transmembrane region" description="Helical" evidence="6">
    <location>
        <begin position="136"/>
        <end position="156"/>
    </location>
</feature>
<dbReference type="PANTHER" id="PTHR42709:SF6">
    <property type="entry name" value="UNDECAPRENYL PHOSPHATE TRANSPORTER A"/>
    <property type="match status" value="1"/>
</dbReference>
<evidence type="ECO:0000256" key="5">
    <source>
        <dbReference type="ARBA" id="ARBA00023136"/>
    </source>
</evidence>
<dbReference type="Pfam" id="PF09335">
    <property type="entry name" value="VTT_dom"/>
    <property type="match status" value="1"/>
</dbReference>
<comment type="subcellular location">
    <subcellularLocation>
        <location evidence="1">Cell membrane</location>
        <topology evidence="1">Multi-pass membrane protein</topology>
    </subcellularLocation>
</comment>
<evidence type="ECO:0000313" key="9">
    <source>
        <dbReference type="Proteomes" id="UP000199556"/>
    </source>
</evidence>
<dbReference type="InterPro" id="IPR051311">
    <property type="entry name" value="DedA_domain"/>
</dbReference>
<evidence type="ECO:0000313" key="8">
    <source>
        <dbReference type="EMBL" id="SFM50073.1"/>
    </source>
</evidence>
<keyword evidence="9" id="KW-1185">Reference proteome</keyword>
<gene>
    <name evidence="8" type="ORF">SAMN05421721_107107</name>
</gene>
<dbReference type="Proteomes" id="UP000199556">
    <property type="component" value="Unassembled WGS sequence"/>
</dbReference>
<keyword evidence="2" id="KW-1003">Cell membrane</keyword>
<feature type="transmembrane region" description="Helical" evidence="6">
    <location>
        <begin position="16"/>
        <end position="39"/>
    </location>
</feature>
<evidence type="ECO:0000256" key="6">
    <source>
        <dbReference type="SAM" id="Phobius"/>
    </source>
</evidence>
<dbReference type="InterPro" id="IPR032816">
    <property type="entry name" value="VTT_dom"/>
</dbReference>
<keyword evidence="4 6" id="KW-1133">Transmembrane helix</keyword>
<keyword evidence="3 6" id="KW-0812">Transmembrane</keyword>
<evidence type="ECO:0000256" key="1">
    <source>
        <dbReference type="ARBA" id="ARBA00004651"/>
    </source>
</evidence>